<dbReference type="PROSITE" id="PS50048">
    <property type="entry name" value="ZN2_CY6_FUNGAL_2"/>
    <property type="match status" value="1"/>
</dbReference>
<dbReference type="Proteomes" id="UP000490939">
    <property type="component" value="Unassembled WGS sequence"/>
</dbReference>
<evidence type="ECO:0000259" key="3">
    <source>
        <dbReference type="PROSITE" id="PS50048"/>
    </source>
</evidence>
<gene>
    <name evidence="4" type="ORF">EG327_007223</name>
</gene>
<dbReference type="InterPro" id="IPR001138">
    <property type="entry name" value="Zn2Cys6_DnaBD"/>
</dbReference>
<dbReference type="InterPro" id="IPR036864">
    <property type="entry name" value="Zn2-C6_fun-type_DNA-bd_sf"/>
</dbReference>
<feature type="region of interest" description="Disordered" evidence="2">
    <location>
        <begin position="16"/>
        <end position="138"/>
    </location>
</feature>
<feature type="domain" description="Zn(2)-C6 fungal-type" evidence="3">
    <location>
        <begin position="354"/>
        <end position="388"/>
    </location>
</feature>
<reference evidence="4 5" key="1">
    <citation type="submission" date="2019-07" db="EMBL/GenBank/DDBJ databases">
        <title>Venturia inaequalis Genome Resource.</title>
        <authorList>
            <person name="Lichtner F.J."/>
        </authorList>
    </citation>
    <scope>NUCLEOTIDE SEQUENCE [LARGE SCALE GENOMIC DNA]</scope>
    <source>
        <strain evidence="4 5">DMI_063113</strain>
    </source>
</reference>
<dbReference type="EMBL" id="WNWR01000043">
    <property type="protein sequence ID" value="KAE9992915.1"/>
    <property type="molecule type" value="Genomic_DNA"/>
</dbReference>
<keyword evidence="1" id="KW-0539">Nucleus</keyword>
<sequence length="695" mass="76692">MNLMSMDPCALGVEFSGPALDSDAATSSLPPPGLDMLFDEGEDDHGDDGGGNDDDDDEAFEHARMQAPASYDFRPSARDGERVFITTWQDADQSGDYDPRFEGKQSNRREGKRPILTRRDSPNGDGDGDGYVQGRERHSNRVRLSMLAARQKGESMVVSLPMSSNAVKTLASTIPDNWPGETWNFLSDEYVEGQARGLSRGGRRTRRTQCEKDAPYPWGLDGVGVPDPFEKEPDLTGHPAARGCVECRRYGDICPLLSEGSSWPCHLCAENNVHCELLTPPVVRATCESCKVQKRPCSYVHDRSDPTQPCSHCVHSGSHCVAGPGFEGIRERIDIDRDYTKPRLPDPQGRKYISCASCRLQNKKCSLKKKEDVPPCDGCLAYNTSCTFDRVQRIPAKSDRHHQSVIRSPAATNSTRTSHIASAAGEVMPPGAQMINTSLCHPLVFMEDELGRCNWCFDGSDGLHNSKFGILGHGWEDVMVKPSAEYGDRAFDEVCGGHAAQGVPKSAMCSECSMKRVQIIRCEEHEMQVLTELYKSSQQPGQEEEALTPESLYSIDFAGPYQRLEEGTLELTDRFCDLCPSLAMFKCCTIQDSDAWGTPISCELPEAEGCGLVLCEDCKICHDHLVGSEDSALDELIKAILQEREAGVPEQDAMWHMGIRADAELLLTDGFLIRHMIHMMAADEEEEGGEAMDMD</sequence>
<feature type="compositionally biased region" description="Basic and acidic residues" evidence="2">
    <location>
        <begin position="97"/>
        <end position="122"/>
    </location>
</feature>
<evidence type="ECO:0000256" key="2">
    <source>
        <dbReference type="SAM" id="MobiDB-lite"/>
    </source>
</evidence>
<comment type="caution">
    <text evidence="4">The sequence shown here is derived from an EMBL/GenBank/DDBJ whole genome shotgun (WGS) entry which is preliminary data.</text>
</comment>
<proteinExistence type="predicted"/>
<organism evidence="4 5">
    <name type="scientific">Venturia inaequalis</name>
    <name type="common">Apple scab fungus</name>
    <dbReference type="NCBI Taxonomy" id="5025"/>
    <lineage>
        <taxon>Eukaryota</taxon>
        <taxon>Fungi</taxon>
        <taxon>Dikarya</taxon>
        <taxon>Ascomycota</taxon>
        <taxon>Pezizomycotina</taxon>
        <taxon>Dothideomycetes</taxon>
        <taxon>Pleosporomycetidae</taxon>
        <taxon>Venturiales</taxon>
        <taxon>Venturiaceae</taxon>
        <taxon>Venturia</taxon>
    </lineage>
</organism>
<feature type="region of interest" description="Disordered" evidence="2">
    <location>
        <begin position="397"/>
        <end position="416"/>
    </location>
</feature>
<keyword evidence="5" id="KW-1185">Reference proteome</keyword>
<evidence type="ECO:0000313" key="4">
    <source>
        <dbReference type="EMBL" id="KAE9992915.1"/>
    </source>
</evidence>
<protein>
    <recommendedName>
        <fullName evidence="3">Zn(2)-C6 fungal-type domain-containing protein</fullName>
    </recommendedName>
</protein>
<evidence type="ECO:0000313" key="5">
    <source>
        <dbReference type="Proteomes" id="UP000490939"/>
    </source>
</evidence>
<dbReference type="AlphaFoldDB" id="A0A8H3VQ26"/>
<name>A0A8H3VQ26_VENIN</name>
<evidence type="ECO:0000256" key="1">
    <source>
        <dbReference type="ARBA" id="ARBA00023242"/>
    </source>
</evidence>
<accession>A0A8H3VQ26</accession>
<dbReference type="CDD" id="cd00067">
    <property type="entry name" value="GAL4"/>
    <property type="match status" value="1"/>
</dbReference>
<dbReference type="GO" id="GO:0000981">
    <property type="term" value="F:DNA-binding transcription factor activity, RNA polymerase II-specific"/>
    <property type="evidence" value="ECO:0007669"/>
    <property type="project" value="InterPro"/>
</dbReference>
<feature type="compositionally biased region" description="Acidic residues" evidence="2">
    <location>
        <begin position="37"/>
        <end position="59"/>
    </location>
</feature>
<dbReference type="SMART" id="SM00066">
    <property type="entry name" value="GAL4"/>
    <property type="match status" value="2"/>
</dbReference>
<dbReference type="GO" id="GO:0008270">
    <property type="term" value="F:zinc ion binding"/>
    <property type="evidence" value="ECO:0007669"/>
    <property type="project" value="InterPro"/>
</dbReference>
<dbReference type="SUPFAM" id="SSF57701">
    <property type="entry name" value="Zn2/Cys6 DNA-binding domain"/>
    <property type="match status" value="1"/>
</dbReference>